<dbReference type="InterPro" id="IPR018201">
    <property type="entry name" value="Ketoacyl_synth_AS"/>
</dbReference>
<evidence type="ECO:0000256" key="4">
    <source>
        <dbReference type="ARBA" id="ARBA00022857"/>
    </source>
</evidence>
<dbReference type="SUPFAM" id="SSF50129">
    <property type="entry name" value="GroES-like"/>
    <property type="match status" value="1"/>
</dbReference>
<dbReference type="InterPro" id="IPR014030">
    <property type="entry name" value="Ketoacyl_synth_N"/>
</dbReference>
<dbReference type="GO" id="GO:0004312">
    <property type="term" value="F:fatty acid synthase activity"/>
    <property type="evidence" value="ECO:0007669"/>
    <property type="project" value="TreeGrafter"/>
</dbReference>
<evidence type="ECO:0008006" key="14">
    <source>
        <dbReference type="Google" id="ProtNLM"/>
    </source>
</evidence>
<evidence type="ECO:0000256" key="5">
    <source>
        <dbReference type="ARBA" id="ARBA00023002"/>
    </source>
</evidence>
<dbReference type="InterPro" id="IPR050091">
    <property type="entry name" value="PKS_NRPS_Biosynth_Enz"/>
</dbReference>
<dbReference type="Pfam" id="PF23297">
    <property type="entry name" value="ACP_SdgA_C"/>
    <property type="match status" value="1"/>
</dbReference>
<keyword evidence="6" id="KW-0511">Multifunctional enzyme</keyword>
<protein>
    <recommendedName>
        <fullName evidence="14">Polyketide synthase</fullName>
    </recommendedName>
</protein>
<dbReference type="PROSITE" id="PS50075">
    <property type="entry name" value="CARRIER"/>
    <property type="match status" value="1"/>
</dbReference>
<dbReference type="SMART" id="SM00823">
    <property type="entry name" value="PKS_PP"/>
    <property type="match status" value="1"/>
</dbReference>
<dbReference type="Pfam" id="PF02801">
    <property type="entry name" value="Ketoacyl-synt_C"/>
    <property type="match status" value="1"/>
</dbReference>
<dbReference type="InterPro" id="IPR020806">
    <property type="entry name" value="PKS_PP-bd"/>
</dbReference>
<dbReference type="PANTHER" id="PTHR43775:SF29">
    <property type="entry name" value="ASPERFURANONE POLYKETIDE SYNTHASE AFOG-RELATED"/>
    <property type="match status" value="1"/>
</dbReference>
<name>A0AAN6Y4Q5_9PEZI</name>
<dbReference type="InterPro" id="IPR020843">
    <property type="entry name" value="ER"/>
</dbReference>
<gene>
    <name evidence="12" type="ORF">QBC37DRAFT_350610</name>
</gene>
<keyword evidence="4" id="KW-0521">NADP</keyword>
<dbReference type="GO" id="GO:0016491">
    <property type="term" value="F:oxidoreductase activity"/>
    <property type="evidence" value="ECO:0007669"/>
    <property type="project" value="UniProtKB-KW"/>
</dbReference>
<comment type="caution">
    <text evidence="12">The sequence shown here is derived from an EMBL/GenBank/DDBJ whole genome shotgun (WGS) entry which is preliminary data.</text>
</comment>
<evidence type="ECO:0000256" key="8">
    <source>
        <dbReference type="PROSITE-ProRule" id="PRU01363"/>
    </source>
</evidence>
<feature type="active site" description="Proton acceptor; for dehydratase activity" evidence="8">
    <location>
        <position position="969"/>
    </location>
</feature>
<dbReference type="Pfam" id="PF21089">
    <property type="entry name" value="PKS_DH_N"/>
    <property type="match status" value="1"/>
</dbReference>
<dbReference type="InterPro" id="IPR016035">
    <property type="entry name" value="Acyl_Trfase/lysoPLipase"/>
</dbReference>
<dbReference type="Gene3D" id="3.10.129.110">
    <property type="entry name" value="Polyketide synthase dehydratase"/>
    <property type="match status" value="1"/>
</dbReference>
<dbReference type="InterPro" id="IPR014043">
    <property type="entry name" value="Acyl_transferase_dom"/>
</dbReference>
<keyword evidence="5" id="KW-0560">Oxidoreductase</keyword>
<evidence type="ECO:0000256" key="1">
    <source>
        <dbReference type="ARBA" id="ARBA00022450"/>
    </source>
</evidence>
<feature type="domain" description="PKS/mFAS DH" evidence="11">
    <location>
        <begin position="937"/>
        <end position="1244"/>
    </location>
</feature>
<dbReference type="InterPro" id="IPR014031">
    <property type="entry name" value="Ketoacyl_synth_C"/>
</dbReference>
<feature type="domain" description="Carrier" evidence="9">
    <location>
        <begin position="2458"/>
        <end position="2535"/>
    </location>
</feature>
<dbReference type="SUPFAM" id="SSF53901">
    <property type="entry name" value="Thiolase-like"/>
    <property type="match status" value="1"/>
</dbReference>
<dbReference type="Pfam" id="PF00107">
    <property type="entry name" value="ADH_zinc_N"/>
    <property type="match status" value="1"/>
</dbReference>
<dbReference type="Gene3D" id="1.10.1200.10">
    <property type="entry name" value="ACP-like"/>
    <property type="match status" value="1"/>
</dbReference>
<dbReference type="Pfam" id="PF14765">
    <property type="entry name" value="PS-DH"/>
    <property type="match status" value="1"/>
</dbReference>
<dbReference type="SMART" id="SM00825">
    <property type="entry name" value="PKS_KS"/>
    <property type="match status" value="1"/>
</dbReference>
<keyword evidence="13" id="KW-1185">Reference proteome</keyword>
<sequence>MPLAIVGMGCRFGGGVTSPSRLWDLVLAGKDVWSEIPESRFKAKNFYHPDPTKVSAIHANGGYFISEDVGAFDVSFFNMSADAAAAMDPQLRLQLEVTFEALESAGIPLSKIAGSNTSFFTGSLGQDYKDIAGRDHLQVPRLFVMGNDYSMMANRVSHFFDLRGHSTSIDTACSTSLMGVHLACQSLRSGDSDAAIVGGSGLCLSPELFSGISTTGLCGPDGKCYAFDHRAQGYGRGEGIGALVIKRLSDAIRDGDPIRAVIRETGANQNGKTVSITSPDTEAQKRLIEQCYCNAGLDPLDTALVEAHGTGTLVGDPREANAIGTTLGQGRPAGKPLYMASVKTNIGHTEAASGLASIIKVVMSMENNRIAPSMNFERVNPDIDLKGLGLEIPTRPLAWPSSESAARRASVNNFGFGGTNTHVILEEAGPLSTLYGNNSNKAVRQTVNPSRKLFVLSARDKVAAAQMTLDFKEHLQDNARRYTDASAFDDLAYTLSERRTRFPWTVAVSAADASELATWLGDSLTKPVQNAGTPPRLGFIFNGQGAQWYGMGRELMSAYPVYNQTLQECDRVIASFGAKWSILDELGRDEASSRVNDVQFSMPLTCAVQLALVELLKDFGVQPAAVTGHSSGEVAAAFAAGALSLGEAMACTYFRGLINAVHIAAASGNSDTVEGGMMAVGLGPTELTSYLEDTRSGKVVIACVNSPSSVTLAGDMAGIQELETRFKNERIFARALRVQAAFHSHHMLPLQDQYLAALQKHVDTTRTTDARKALWEQVLFVSPVTGEPVEDASQLGPQHWVQNMIQPVLFSQALHRAVVDKAKQQQIDAIIEIGPHSALAGPIRQCLKSVSALKSLDVGYGSCLERGKDAVQTMQTLAGLLIGKCHPVDTCRVNFPRAAQGLRVATGLPSYAWNHKQVFWHEAKMSLEHTGRENPPHDLLGVRSPGTSDKAPIWRHMIRTGEIPWVRDHVVQGDILYPAAGFIAMAIEAMRQMHSPEDRPISGYRLSDMDILKAVVVPENTEGVEVQLFLEPVSERSLEHGKRRFRVYSPSRTGQGWDEAVRGFVAVETDGEPSSLFSVQPSKYPHHMDPEDVYTSLNEIGVSHGPVFQKLDEIHTGQDCSSATFRVANTTDLMPYNFQQSHVIHPITLDQVFQAAYTTLSTEARRKVGAAVPRSIKALYISAKTATDPGSSMSALSQLLQYNRQGFHVGSTVFSASRSEGQPSTPVIQVDGMRYQSINNTSSQDEAGDTTWDICAFLDYETSFSLNDPSILVNRLKRSADDDEKATSRDLDRATYHLMADAVSQLSESDIADLEWHHKLLFKWMRLQLQRAAADEMAPRSSRWAKASSGVKTMFLDRVADSGPEGAMLVRVGRRLVEILRNEVAPLEVMLEGDLLFRVYSETRYFRRCTEQLAEVVAAFARERPRARILEIGGGTGGGTEPVLQALGPSGFSHYDFTDISSGFFQRARERFSAWGDKISYTALNIEDDVVAQGFSENSYDLIIAVQVLHATKNMEKTMTNVRKLLKDGGRLVLIETTQDWASLQLIFGITPGWWLSEEPERALSPNMPLASWQRVLQATGFSGIDVNVWDSDEEQHQGLSLMVSTAVQQHASVYSDKVALVYDCAGHDATDVPPIEWLESLAAKIAAITGAAPTVGKLGEVDCSNKVVVIVSSLSRRDSGVSPGTTLNFAAVKPLLTQSKGVMWITSGATIECPSPEHAQALGMLRTYRAEDTVHRFVSLDLDPARRNWDETSQDVITRIFSTAFDTSKSDLIGDVEFAERGGTILLPRVRRDEAETATFANHDPEPELQPFIQPAQENRQLRMDVAVPGRLDSIVFRDDEEMGKPLFEGWVEVEARAFGLTVRDDDGEAGHAGLEPAGTVTCVGTGVDKVKEGDRVVALSLHADGGRIASRVRVPWTSVVPIPQGLSFSDAASAALAFATAFYSLFEVGRLERGETVLIHEAAESVGQACISLAQWSGVKILTTVGTSEQRSFLGENYGIPDEAIFSSRDASFVPTVLAATSQRGVDAVINSLTGPLLQKSCCLVAPYGRFVEMGKSDINRGMSLQMDMFSKGASFTSVDLTQLADHRGLVLRRVLEKVLGLLARNAVHYAGPVTSHSMSQIAVALQAMQTANAGEKHIIVPESTGDLVKVVQQRRPARLSEDATYLITGGLGGLGRSLARWFVDHGAKNLVLLSRNATSSPHAQPLRDHLGDGVRLELANCDVANLADLRRVLEECARKGLPPVRGIVHGAAVFSDSILERMLDVQWQTALGPKVDGTWNLHTIFSAAGSLDFFIILSSCVGMAGNPSQANYTAGGAFQDAVARNRAAQGLPCVTIDLGLVTDLGYLADAGKDQLSKQLETTEQFRVIRETDLHRLVDYGVREPLRPIRTSQVVTGLAGSAVRKQRIPWTRELRFAALAADDDRNQNGSSKQEQDGASATVNLAQALAGAQDAEEAAELVEKAVIAKLSDMFARPVEDIDATQPLSKYGVDSLVAVEFRNWLVFTTRCDMSIFDLLGAKSLRDLAGTVGKRNKATSGPA</sequence>
<keyword evidence="2" id="KW-0597">Phosphoprotein</keyword>
<dbReference type="GO" id="GO:0004315">
    <property type="term" value="F:3-oxoacyl-[acyl-carrier-protein] synthase activity"/>
    <property type="evidence" value="ECO:0007669"/>
    <property type="project" value="InterPro"/>
</dbReference>
<dbReference type="InterPro" id="IPR029063">
    <property type="entry name" value="SAM-dependent_MTases_sf"/>
</dbReference>
<dbReference type="Gene3D" id="3.40.50.150">
    <property type="entry name" value="Vaccinia Virus protein VP39"/>
    <property type="match status" value="1"/>
</dbReference>
<dbReference type="Pfam" id="PF16197">
    <property type="entry name" value="KAsynt_C_assoc"/>
    <property type="match status" value="1"/>
</dbReference>
<dbReference type="InterPro" id="IPR016036">
    <property type="entry name" value="Malonyl_transacylase_ACP-bd"/>
</dbReference>
<evidence type="ECO:0000313" key="12">
    <source>
        <dbReference type="EMBL" id="KAK4210062.1"/>
    </source>
</evidence>
<dbReference type="SMART" id="SM00826">
    <property type="entry name" value="PKS_DH"/>
    <property type="match status" value="1"/>
</dbReference>
<feature type="domain" description="Ketosynthase family 3 (KS3)" evidence="10">
    <location>
        <begin position="1"/>
        <end position="427"/>
    </location>
</feature>
<dbReference type="SUPFAM" id="SSF52151">
    <property type="entry name" value="FabD/lysophospholipase-like"/>
    <property type="match status" value="1"/>
</dbReference>
<dbReference type="Gene3D" id="3.40.50.720">
    <property type="entry name" value="NAD(P)-binding Rossmann-like Domain"/>
    <property type="match status" value="2"/>
</dbReference>
<evidence type="ECO:0000313" key="13">
    <source>
        <dbReference type="Proteomes" id="UP001301769"/>
    </source>
</evidence>
<dbReference type="InterPro" id="IPR020807">
    <property type="entry name" value="PKS_DH"/>
</dbReference>
<dbReference type="InterPro" id="IPR020841">
    <property type="entry name" value="PKS_Beta-ketoAc_synthase_dom"/>
</dbReference>
<evidence type="ECO:0000256" key="3">
    <source>
        <dbReference type="ARBA" id="ARBA00022679"/>
    </source>
</evidence>
<organism evidence="12 13">
    <name type="scientific">Rhypophila decipiens</name>
    <dbReference type="NCBI Taxonomy" id="261697"/>
    <lineage>
        <taxon>Eukaryota</taxon>
        <taxon>Fungi</taxon>
        <taxon>Dikarya</taxon>
        <taxon>Ascomycota</taxon>
        <taxon>Pezizomycotina</taxon>
        <taxon>Sordariomycetes</taxon>
        <taxon>Sordariomycetidae</taxon>
        <taxon>Sordariales</taxon>
        <taxon>Naviculisporaceae</taxon>
        <taxon>Rhypophila</taxon>
    </lineage>
</organism>
<dbReference type="GO" id="GO:0006633">
    <property type="term" value="P:fatty acid biosynthetic process"/>
    <property type="evidence" value="ECO:0007669"/>
    <property type="project" value="InterPro"/>
</dbReference>
<dbReference type="SUPFAM" id="SSF55048">
    <property type="entry name" value="Probable ACP-binding domain of malonyl-CoA ACP transacylase"/>
    <property type="match status" value="1"/>
</dbReference>
<dbReference type="GO" id="GO:0031177">
    <property type="term" value="F:phosphopantetheine binding"/>
    <property type="evidence" value="ECO:0007669"/>
    <property type="project" value="InterPro"/>
</dbReference>
<dbReference type="CDD" id="cd00833">
    <property type="entry name" value="PKS"/>
    <property type="match status" value="1"/>
</dbReference>
<dbReference type="Pfam" id="PF08659">
    <property type="entry name" value="KR"/>
    <property type="match status" value="1"/>
</dbReference>
<dbReference type="InterPro" id="IPR009081">
    <property type="entry name" value="PP-bd_ACP"/>
</dbReference>
<dbReference type="InterPro" id="IPR049552">
    <property type="entry name" value="PKS_DH_N"/>
</dbReference>
<dbReference type="PROSITE" id="PS52004">
    <property type="entry name" value="KS3_2"/>
    <property type="match status" value="1"/>
</dbReference>
<dbReference type="SMART" id="SM00829">
    <property type="entry name" value="PKS_ER"/>
    <property type="match status" value="1"/>
</dbReference>
<dbReference type="InterPro" id="IPR016039">
    <property type="entry name" value="Thiolase-like"/>
</dbReference>
<dbReference type="Pfam" id="PF08242">
    <property type="entry name" value="Methyltransf_12"/>
    <property type="match status" value="1"/>
</dbReference>
<reference evidence="12" key="2">
    <citation type="submission" date="2023-05" db="EMBL/GenBank/DDBJ databases">
        <authorList>
            <consortium name="Lawrence Berkeley National Laboratory"/>
            <person name="Steindorff A."/>
            <person name="Hensen N."/>
            <person name="Bonometti L."/>
            <person name="Westerberg I."/>
            <person name="Brannstrom I.O."/>
            <person name="Guillou S."/>
            <person name="Cros-Aarteil S."/>
            <person name="Calhoun S."/>
            <person name="Haridas S."/>
            <person name="Kuo A."/>
            <person name="Mondo S."/>
            <person name="Pangilinan J."/>
            <person name="Riley R."/>
            <person name="Labutti K."/>
            <person name="Andreopoulos B."/>
            <person name="Lipzen A."/>
            <person name="Chen C."/>
            <person name="Yanf M."/>
            <person name="Daum C."/>
            <person name="Ng V."/>
            <person name="Clum A."/>
            <person name="Ohm R."/>
            <person name="Martin F."/>
            <person name="Silar P."/>
            <person name="Natvig D."/>
            <person name="Lalanne C."/>
            <person name="Gautier V."/>
            <person name="Ament-Velasquez S.L."/>
            <person name="Kruys A."/>
            <person name="Hutchinson M.I."/>
            <person name="Powell A.J."/>
            <person name="Barry K."/>
            <person name="Miller A.N."/>
            <person name="Grigoriev I.V."/>
            <person name="Debuchy R."/>
            <person name="Gladieux P."/>
            <person name="Thoren M.H."/>
            <person name="Johannesson H."/>
        </authorList>
    </citation>
    <scope>NUCLEOTIDE SEQUENCE</scope>
    <source>
        <strain evidence="12">PSN293</strain>
    </source>
</reference>
<dbReference type="InterPro" id="IPR036291">
    <property type="entry name" value="NAD(P)-bd_dom_sf"/>
</dbReference>
<dbReference type="PROSITE" id="PS52019">
    <property type="entry name" value="PKS_MFAS_DH"/>
    <property type="match status" value="1"/>
</dbReference>
<dbReference type="InterPro" id="IPR042104">
    <property type="entry name" value="PKS_dehydratase_sf"/>
</dbReference>
<dbReference type="PROSITE" id="PS00606">
    <property type="entry name" value="KS3_1"/>
    <property type="match status" value="1"/>
</dbReference>
<evidence type="ECO:0000259" key="11">
    <source>
        <dbReference type="PROSITE" id="PS52019"/>
    </source>
</evidence>
<dbReference type="InterPro" id="IPR013968">
    <property type="entry name" value="PKS_KR"/>
</dbReference>
<dbReference type="PANTHER" id="PTHR43775">
    <property type="entry name" value="FATTY ACID SYNTHASE"/>
    <property type="match status" value="1"/>
</dbReference>
<dbReference type="SMART" id="SM00827">
    <property type="entry name" value="PKS_AT"/>
    <property type="match status" value="1"/>
</dbReference>
<feature type="active site" description="Proton donor; for dehydratase activity" evidence="8">
    <location>
        <position position="1150"/>
    </location>
</feature>
<dbReference type="Gene3D" id="3.90.180.10">
    <property type="entry name" value="Medium-chain alcohol dehydrogenases, catalytic domain"/>
    <property type="match status" value="1"/>
</dbReference>
<evidence type="ECO:0000259" key="9">
    <source>
        <dbReference type="PROSITE" id="PS50075"/>
    </source>
</evidence>
<dbReference type="Pfam" id="PF23114">
    <property type="entry name" value="NAD-bd_HRPKS_sdrA"/>
    <property type="match status" value="1"/>
</dbReference>
<dbReference type="SMART" id="SM00822">
    <property type="entry name" value="PKS_KR"/>
    <property type="match status" value="1"/>
</dbReference>
<dbReference type="SUPFAM" id="SSF47336">
    <property type="entry name" value="ACP-like"/>
    <property type="match status" value="1"/>
</dbReference>
<evidence type="ECO:0000256" key="6">
    <source>
        <dbReference type="ARBA" id="ARBA00023268"/>
    </source>
</evidence>
<dbReference type="EMBL" id="MU858185">
    <property type="protein sequence ID" value="KAK4210062.1"/>
    <property type="molecule type" value="Genomic_DNA"/>
</dbReference>
<accession>A0AAN6Y4Q5</accession>
<dbReference type="InterPro" id="IPR057326">
    <property type="entry name" value="KR_dom"/>
</dbReference>
<feature type="region of interest" description="C-terminal hotdog fold" evidence="8">
    <location>
        <begin position="1085"/>
        <end position="1244"/>
    </location>
</feature>
<dbReference type="GO" id="GO:0044550">
    <property type="term" value="P:secondary metabolite biosynthetic process"/>
    <property type="evidence" value="ECO:0007669"/>
    <property type="project" value="TreeGrafter"/>
</dbReference>
<dbReference type="InterPro" id="IPR036736">
    <property type="entry name" value="ACP-like_sf"/>
</dbReference>
<dbReference type="InterPro" id="IPR049900">
    <property type="entry name" value="PKS_mFAS_DH"/>
</dbReference>
<dbReference type="Gene3D" id="3.40.366.10">
    <property type="entry name" value="Malonyl-Coenzyme A Acyl Carrier Protein, domain 2"/>
    <property type="match status" value="1"/>
</dbReference>
<dbReference type="Gene3D" id="3.40.47.10">
    <property type="match status" value="1"/>
</dbReference>
<proteinExistence type="predicted"/>
<dbReference type="InterPro" id="IPR049551">
    <property type="entry name" value="PKS_DH_C"/>
</dbReference>
<dbReference type="Pfam" id="PF00698">
    <property type="entry name" value="Acyl_transf_1"/>
    <property type="match status" value="1"/>
</dbReference>
<dbReference type="CDD" id="cd05195">
    <property type="entry name" value="enoyl_red"/>
    <property type="match status" value="1"/>
</dbReference>
<dbReference type="InterPro" id="IPR001227">
    <property type="entry name" value="Ac_transferase_dom_sf"/>
</dbReference>
<dbReference type="InterPro" id="IPR011032">
    <property type="entry name" value="GroES-like_sf"/>
</dbReference>
<reference evidence="12" key="1">
    <citation type="journal article" date="2023" name="Mol. Phylogenet. Evol.">
        <title>Genome-scale phylogeny and comparative genomics of the fungal order Sordariales.</title>
        <authorList>
            <person name="Hensen N."/>
            <person name="Bonometti L."/>
            <person name="Westerberg I."/>
            <person name="Brannstrom I.O."/>
            <person name="Guillou S."/>
            <person name="Cros-Aarteil S."/>
            <person name="Calhoun S."/>
            <person name="Haridas S."/>
            <person name="Kuo A."/>
            <person name="Mondo S."/>
            <person name="Pangilinan J."/>
            <person name="Riley R."/>
            <person name="LaButti K."/>
            <person name="Andreopoulos B."/>
            <person name="Lipzen A."/>
            <person name="Chen C."/>
            <person name="Yan M."/>
            <person name="Daum C."/>
            <person name="Ng V."/>
            <person name="Clum A."/>
            <person name="Steindorff A."/>
            <person name="Ohm R.A."/>
            <person name="Martin F."/>
            <person name="Silar P."/>
            <person name="Natvig D.O."/>
            <person name="Lalanne C."/>
            <person name="Gautier V."/>
            <person name="Ament-Velasquez S.L."/>
            <person name="Kruys A."/>
            <person name="Hutchinson M.I."/>
            <person name="Powell A.J."/>
            <person name="Barry K."/>
            <person name="Miller A.N."/>
            <person name="Grigoriev I.V."/>
            <person name="Debuchy R."/>
            <person name="Gladieux P."/>
            <person name="Hiltunen Thoren M."/>
            <person name="Johannesson H."/>
        </authorList>
    </citation>
    <scope>NUCLEOTIDE SEQUENCE</scope>
    <source>
        <strain evidence="12">PSN293</strain>
    </source>
</reference>
<evidence type="ECO:0000256" key="7">
    <source>
        <dbReference type="ARBA" id="ARBA00023315"/>
    </source>
</evidence>
<dbReference type="InterPro" id="IPR032821">
    <property type="entry name" value="PKS_assoc"/>
</dbReference>
<dbReference type="Proteomes" id="UP001301769">
    <property type="component" value="Unassembled WGS sequence"/>
</dbReference>
<feature type="region of interest" description="N-terminal hotdog fold" evidence="8">
    <location>
        <begin position="937"/>
        <end position="1072"/>
    </location>
</feature>
<keyword evidence="1" id="KW-0596">Phosphopantetheine</keyword>
<dbReference type="InterPro" id="IPR013149">
    <property type="entry name" value="ADH-like_C"/>
</dbReference>
<dbReference type="SUPFAM" id="SSF51735">
    <property type="entry name" value="NAD(P)-binding Rossmann-fold domains"/>
    <property type="match status" value="2"/>
</dbReference>
<keyword evidence="7" id="KW-0012">Acyltransferase</keyword>
<dbReference type="InterPro" id="IPR013217">
    <property type="entry name" value="Methyltransf_12"/>
</dbReference>
<dbReference type="InterPro" id="IPR056501">
    <property type="entry name" value="NAD-bd_HRPKS_sdrA"/>
</dbReference>
<evidence type="ECO:0000256" key="2">
    <source>
        <dbReference type="ARBA" id="ARBA00022553"/>
    </source>
</evidence>
<dbReference type="SUPFAM" id="SSF53335">
    <property type="entry name" value="S-adenosyl-L-methionine-dependent methyltransferases"/>
    <property type="match status" value="1"/>
</dbReference>
<keyword evidence="3" id="KW-0808">Transferase</keyword>
<dbReference type="Pfam" id="PF00109">
    <property type="entry name" value="ketoacyl-synt"/>
    <property type="match status" value="1"/>
</dbReference>
<evidence type="ECO:0000259" key="10">
    <source>
        <dbReference type="PROSITE" id="PS52004"/>
    </source>
</evidence>